<comment type="caution">
    <text evidence="3">The sequence shown here is derived from an EMBL/GenBank/DDBJ whole genome shotgun (WGS) entry which is preliminary data.</text>
</comment>
<keyword evidence="4" id="KW-1185">Reference proteome</keyword>
<name>A0AAP0G8N4_9ASPA</name>
<dbReference type="InterPro" id="IPR006311">
    <property type="entry name" value="TAT_signal"/>
</dbReference>
<gene>
    <name evidence="3" type="ORF">KSP39_PZI008390</name>
</gene>
<dbReference type="PROSITE" id="PS51318">
    <property type="entry name" value="TAT"/>
    <property type="match status" value="1"/>
</dbReference>
<dbReference type="AlphaFoldDB" id="A0AAP0G8N4"/>
<accession>A0AAP0G8N4</accession>
<organism evidence="3 4">
    <name type="scientific">Platanthera zijinensis</name>
    <dbReference type="NCBI Taxonomy" id="2320716"/>
    <lineage>
        <taxon>Eukaryota</taxon>
        <taxon>Viridiplantae</taxon>
        <taxon>Streptophyta</taxon>
        <taxon>Embryophyta</taxon>
        <taxon>Tracheophyta</taxon>
        <taxon>Spermatophyta</taxon>
        <taxon>Magnoliopsida</taxon>
        <taxon>Liliopsida</taxon>
        <taxon>Asparagales</taxon>
        <taxon>Orchidaceae</taxon>
        <taxon>Orchidoideae</taxon>
        <taxon>Orchideae</taxon>
        <taxon>Orchidinae</taxon>
        <taxon>Platanthera</taxon>
    </lineage>
</organism>
<dbReference type="Proteomes" id="UP001418222">
    <property type="component" value="Unassembled WGS sequence"/>
</dbReference>
<feature type="signal peptide" evidence="2">
    <location>
        <begin position="1"/>
        <end position="31"/>
    </location>
</feature>
<evidence type="ECO:0000313" key="4">
    <source>
        <dbReference type="Proteomes" id="UP001418222"/>
    </source>
</evidence>
<evidence type="ECO:0000256" key="2">
    <source>
        <dbReference type="SAM" id="SignalP"/>
    </source>
</evidence>
<keyword evidence="2" id="KW-0732">Signal</keyword>
<proteinExistence type="predicted"/>
<feature type="chain" id="PRO_5043027876" evidence="2">
    <location>
        <begin position="32"/>
        <end position="241"/>
    </location>
</feature>
<reference evidence="3 4" key="1">
    <citation type="journal article" date="2022" name="Nat. Plants">
        <title>Genomes of leafy and leafless Platanthera orchids illuminate the evolution of mycoheterotrophy.</title>
        <authorList>
            <person name="Li M.H."/>
            <person name="Liu K.W."/>
            <person name="Li Z."/>
            <person name="Lu H.C."/>
            <person name="Ye Q.L."/>
            <person name="Zhang D."/>
            <person name="Wang J.Y."/>
            <person name="Li Y.F."/>
            <person name="Zhong Z.M."/>
            <person name="Liu X."/>
            <person name="Yu X."/>
            <person name="Liu D.K."/>
            <person name="Tu X.D."/>
            <person name="Liu B."/>
            <person name="Hao Y."/>
            <person name="Liao X.Y."/>
            <person name="Jiang Y.T."/>
            <person name="Sun W.H."/>
            <person name="Chen J."/>
            <person name="Chen Y.Q."/>
            <person name="Ai Y."/>
            <person name="Zhai J.W."/>
            <person name="Wu S.S."/>
            <person name="Zhou Z."/>
            <person name="Hsiao Y.Y."/>
            <person name="Wu W.L."/>
            <person name="Chen Y.Y."/>
            <person name="Lin Y.F."/>
            <person name="Hsu J.L."/>
            <person name="Li C.Y."/>
            <person name="Wang Z.W."/>
            <person name="Zhao X."/>
            <person name="Zhong W.Y."/>
            <person name="Ma X.K."/>
            <person name="Ma L."/>
            <person name="Huang J."/>
            <person name="Chen G.Z."/>
            <person name="Huang M.Z."/>
            <person name="Huang L."/>
            <person name="Peng D.H."/>
            <person name="Luo Y.B."/>
            <person name="Zou S.Q."/>
            <person name="Chen S.P."/>
            <person name="Lan S."/>
            <person name="Tsai W.C."/>
            <person name="Van de Peer Y."/>
            <person name="Liu Z.J."/>
        </authorList>
    </citation>
    <scope>NUCLEOTIDE SEQUENCE [LARGE SCALE GENOMIC DNA]</scope>
    <source>
        <strain evidence="3">Lor287</strain>
    </source>
</reference>
<protein>
    <submittedName>
        <fullName evidence="3">Uncharacterized protein</fullName>
    </submittedName>
</protein>
<evidence type="ECO:0000256" key="1">
    <source>
        <dbReference type="SAM" id="MobiDB-lite"/>
    </source>
</evidence>
<feature type="region of interest" description="Disordered" evidence="1">
    <location>
        <begin position="30"/>
        <end position="53"/>
    </location>
</feature>
<feature type="compositionally biased region" description="Low complexity" evidence="1">
    <location>
        <begin position="30"/>
        <end position="39"/>
    </location>
</feature>
<dbReference type="EMBL" id="JBBWWQ010000006">
    <property type="protein sequence ID" value="KAK8944512.1"/>
    <property type="molecule type" value="Genomic_DNA"/>
</dbReference>
<sequence>MSSRRSFTTLSAVLVLLVAAALSYHASPASAAPTATAPSTSPPPSASRGQARVLSATPQGLSDKLEEIKEYALKKLVESIGAFTSNDMVQYLWKVIKFLSGYIWFIVSDPQARVDTCLNWVVDSMLNPFKTLTDGMHSFERLFRYIHRIIKDTNAGFGAENLMYQCFKGMYPPCVAQGAGSVESAVLYHFYCAYLFYEKCSLHYWFKKGQWKVPDINGDICHLHPNGKCPDQPPAEQIMKI</sequence>
<evidence type="ECO:0000313" key="3">
    <source>
        <dbReference type="EMBL" id="KAK8944512.1"/>
    </source>
</evidence>